<evidence type="ECO:0000259" key="6">
    <source>
        <dbReference type="PROSITE" id="PS50994"/>
    </source>
</evidence>
<name>A0AA38VV06_9ASTR</name>
<dbReference type="GO" id="GO:0006508">
    <property type="term" value="P:proteolysis"/>
    <property type="evidence" value="ECO:0007669"/>
    <property type="project" value="UniProtKB-KW"/>
</dbReference>
<dbReference type="Gene3D" id="3.30.420.10">
    <property type="entry name" value="Ribonuclease H-like superfamily/Ribonuclease H"/>
    <property type="match status" value="1"/>
</dbReference>
<proteinExistence type="predicted"/>
<dbReference type="Pfam" id="PF22936">
    <property type="entry name" value="Pol_BBD"/>
    <property type="match status" value="1"/>
</dbReference>
<organism evidence="7 8">
    <name type="scientific">Centaurea solstitialis</name>
    <name type="common">yellow star-thistle</name>
    <dbReference type="NCBI Taxonomy" id="347529"/>
    <lineage>
        <taxon>Eukaryota</taxon>
        <taxon>Viridiplantae</taxon>
        <taxon>Streptophyta</taxon>
        <taxon>Embryophyta</taxon>
        <taxon>Tracheophyta</taxon>
        <taxon>Spermatophyta</taxon>
        <taxon>Magnoliopsida</taxon>
        <taxon>eudicotyledons</taxon>
        <taxon>Gunneridae</taxon>
        <taxon>Pentapetalae</taxon>
        <taxon>asterids</taxon>
        <taxon>campanulids</taxon>
        <taxon>Asterales</taxon>
        <taxon>Asteraceae</taxon>
        <taxon>Carduoideae</taxon>
        <taxon>Cardueae</taxon>
        <taxon>Centaureinae</taxon>
        <taxon>Centaurea</taxon>
    </lineage>
</organism>
<gene>
    <name evidence="7" type="ORF">OSB04_un000976</name>
</gene>
<keyword evidence="1" id="KW-0645">Protease</keyword>
<dbReference type="Pfam" id="PF07727">
    <property type="entry name" value="RVT_2"/>
    <property type="match status" value="1"/>
</dbReference>
<dbReference type="Pfam" id="PF25597">
    <property type="entry name" value="SH3_retrovirus"/>
    <property type="match status" value="1"/>
</dbReference>
<dbReference type="InterPro" id="IPR036397">
    <property type="entry name" value="RNaseH_sf"/>
</dbReference>
<dbReference type="EMBL" id="JARYMX010000105">
    <property type="protein sequence ID" value="KAJ9535862.1"/>
    <property type="molecule type" value="Genomic_DNA"/>
</dbReference>
<evidence type="ECO:0000313" key="7">
    <source>
        <dbReference type="EMBL" id="KAJ9535862.1"/>
    </source>
</evidence>
<dbReference type="SUPFAM" id="SSF56672">
    <property type="entry name" value="DNA/RNA polymerases"/>
    <property type="match status" value="1"/>
</dbReference>
<dbReference type="InterPro" id="IPR057670">
    <property type="entry name" value="SH3_retrovirus"/>
</dbReference>
<evidence type="ECO:0000256" key="5">
    <source>
        <dbReference type="SAM" id="MobiDB-lite"/>
    </source>
</evidence>
<dbReference type="PROSITE" id="PS50994">
    <property type="entry name" value="INTEGRASE"/>
    <property type="match status" value="1"/>
</dbReference>
<dbReference type="InterPro" id="IPR013103">
    <property type="entry name" value="RVT_2"/>
</dbReference>
<feature type="domain" description="Integrase catalytic" evidence="6">
    <location>
        <begin position="186"/>
        <end position="359"/>
    </location>
</feature>
<dbReference type="GO" id="GO:0003676">
    <property type="term" value="F:nucleic acid binding"/>
    <property type="evidence" value="ECO:0007669"/>
    <property type="project" value="InterPro"/>
</dbReference>
<dbReference type="GO" id="GO:0015074">
    <property type="term" value="P:DNA integration"/>
    <property type="evidence" value="ECO:0007669"/>
    <property type="project" value="InterPro"/>
</dbReference>
<evidence type="ECO:0000256" key="2">
    <source>
        <dbReference type="ARBA" id="ARBA00022723"/>
    </source>
</evidence>
<keyword evidence="8" id="KW-1185">Reference proteome</keyword>
<dbReference type="InterPro" id="IPR043502">
    <property type="entry name" value="DNA/RNA_pol_sf"/>
</dbReference>
<evidence type="ECO:0000256" key="3">
    <source>
        <dbReference type="ARBA" id="ARBA00022750"/>
    </source>
</evidence>
<keyword evidence="3" id="KW-0064">Aspartyl protease</keyword>
<comment type="caution">
    <text evidence="7">The sequence shown here is derived from an EMBL/GenBank/DDBJ whole genome shotgun (WGS) entry which is preliminary data.</text>
</comment>
<dbReference type="InterPro" id="IPR001584">
    <property type="entry name" value="Integrase_cat-core"/>
</dbReference>
<sequence length="757" mass="86878">MGISPTIIAMVSNFHIGMIQETHMAAIVTSDDWWYDSGATVHVCNNRSVFKDYVETVDGHEVLMGDHHTSKVQGTGSVELNFTSRKKIVLTKNISMFRTLGRILSLGLKVVIELDKVILSKAETFIGKGYACDGMFKLSINKISTSNYLDVSLFNTMKFMCKSGLISYNNEHKDKCEIYVQAKMKRKTFPKIERNSEILELVHSDIYELNGVITRGGCRHFITFIDDHSKFTYVYLMKTKDQAFDMFKIYKSMVETQKGKKLKILRSDRGGEYFPTNFTSFCEDHGLIHQVSAPYRPQQNGVEERKNGVLVDMVNAMLVNSSLLLDLWGEALLTACHVHNRVPSKKLKQSPYEIWKERKPNLSYLRVWGCLAYYKAPDPKKTKLGPRALKSVFLRYAENSKAYRLLDLDSNVIVESRDIDFFESKFKRDSTHLDEPISIPLRDTLVDSSISHKRDLPESSNEPRRSGRARKEKNLGPDFINSQAISFLVEGNRDTVTNKIPIYLVLKMNMIQKHILKQWLPEILLFGRNPLMMKWIPKWQIKLGFYQICLRDQRQLVVKRNTDGSIQTFKARLVAQGFSQREAVDYFDTYAPVARITSIRVLLALSSIYNLYVHQMDVKTAFMNGDLDEEVYMRQQEGFVLPGNENKVCKLTKSLYGLKQAPKQWYENFDSAILSHGFMHNSGDRCIYSKFNDDYGVIVCLYVDDMLIIGTNMKGVNETKTYLSSCFRMKDLNEVDTILGIKIQKNSGGYSISQSLC</sequence>
<accession>A0AA38VV06</accession>
<dbReference type="Pfam" id="PF00665">
    <property type="entry name" value="rve"/>
    <property type="match status" value="1"/>
</dbReference>
<reference evidence="7" key="1">
    <citation type="submission" date="2023-03" db="EMBL/GenBank/DDBJ databases">
        <title>Chromosome-scale reference genome and RAD-based genetic map of yellow starthistle (Centaurea solstitialis) reveal putative structural variation and QTLs associated with invader traits.</title>
        <authorList>
            <person name="Reatini B."/>
            <person name="Cang F.A."/>
            <person name="Jiang Q."/>
            <person name="Mckibben M.T.W."/>
            <person name="Barker M.S."/>
            <person name="Rieseberg L.H."/>
            <person name="Dlugosch K.M."/>
        </authorList>
    </citation>
    <scope>NUCLEOTIDE SEQUENCE</scope>
    <source>
        <strain evidence="7">CAN-66</strain>
        <tissue evidence="7">Leaf</tissue>
    </source>
</reference>
<dbReference type="AlphaFoldDB" id="A0AA38VV06"/>
<evidence type="ECO:0000313" key="8">
    <source>
        <dbReference type="Proteomes" id="UP001172457"/>
    </source>
</evidence>
<dbReference type="GO" id="GO:0046872">
    <property type="term" value="F:metal ion binding"/>
    <property type="evidence" value="ECO:0007669"/>
    <property type="project" value="UniProtKB-KW"/>
</dbReference>
<dbReference type="InterPro" id="IPR054722">
    <property type="entry name" value="PolX-like_BBD"/>
</dbReference>
<feature type="region of interest" description="Disordered" evidence="5">
    <location>
        <begin position="451"/>
        <end position="474"/>
    </location>
</feature>
<evidence type="ECO:0000256" key="4">
    <source>
        <dbReference type="ARBA" id="ARBA00022801"/>
    </source>
</evidence>
<keyword evidence="2" id="KW-0479">Metal-binding</keyword>
<keyword evidence="4" id="KW-0378">Hydrolase</keyword>
<dbReference type="InterPro" id="IPR039537">
    <property type="entry name" value="Retrotran_Ty1/copia-like"/>
</dbReference>
<dbReference type="PANTHER" id="PTHR42648:SF20">
    <property type="entry name" value="RNA-DIRECTED DNA POLYMERASE"/>
    <property type="match status" value="1"/>
</dbReference>
<dbReference type="GO" id="GO:0004190">
    <property type="term" value="F:aspartic-type endopeptidase activity"/>
    <property type="evidence" value="ECO:0007669"/>
    <property type="project" value="UniProtKB-KW"/>
</dbReference>
<dbReference type="SUPFAM" id="SSF53098">
    <property type="entry name" value="Ribonuclease H-like"/>
    <property type="match status" value="1"/>
</dbReference>
<protein>
    <recommendedName>
        <fullName evidence="6">Integrase catalytic domain-containing protein</fullName>
    </recommendedName>
</protein>
<evidence type="ECO:0000256" key="1">
    <source>
        <dbReference type="ARBA" id="ARBA00022670"/>
    </source>
</evidence>
<dbReference type="PANTHER" id="PTHR42648">
    <property type="entry name" value="TRANSPOSASE, PUTATIVE-RELATED"/>
    <property type="match status" value="1"/>
</dbReference>
<feature type="compositionally biased region" description="Basic and acidic residues" evidence="5">
    <location>
        <begin position="451"/>
        <end position="465"/>
    </location>
</feature>
<dbReference type="InterPro" id="IPR012337">
    <property type="entry name" value="RNaseH-like_sf"/>
</dbReference>
<dbReference type="Proteomes" id="UP001172457">
    <property type="component" value="Unassembled WGS sequence"/>
</dbReference>